<dbReference type="Proteomes" id="UP000051521">
    <property type="component" value="Unassembled WGS sequence"/>
</dbReference>
<protein>
    <recommendedName>
        <fullName evidence="7">Phosphate-specific transport system accessory protein PhoU</fullName>
    </recommendedName>
</protein>
<accession>I7J2S0</accession>
<dbReference type="GO" id="GO:0005737">
    <property type="term" value="C:cytoplasm"/>
    <property type="evidence" value="ECO:0007669"/>
    <property type="project" value="UniProtKB-SubCell"/>
</dbReference>
<reference evidence="10 12" key="2">
    <citation type="journal article" date="2015" name="Genome Announc.">
        <title>Expanding the biotechnology potential of lactobacilli through comparative genomics of 213 strains and associated genera.</title>
        <authorList>
            <person name="Sun Z."/>
            <person name="Harris H.M."/>
            <person name="McCann A."/>
            <person name="Guo C."/>
            <person name="Argimon S."/>
            <person name="Zhang W."/>
            <person name="Yang X."/>
            <person name="Jeffery I.B."/>
            <person name="Cooney J.C."/>
            <person name="Kagawa T.F."/>
            <person name="Liu W."/>
            <person name="Song Y."/>
            <person name="Salvetti E."/>
            <person name="Wrobel A."/>
            <person name="Rasinkangas P."/>
            <person name="Parkhill J."/>
            <person name="Rea M.C."/>
            <person name="O'Sullivan O."/>
            <person name="Ritari J."/>
            <person name="Douillard F.P."/>
            <person name="Paul Ross R."/>
            <person name="Yang R."/>
            <person name="Briner A.E."/>
            <person name="Felis G.E."/>
            <person name="de Vos W.M."/>
            <person name="Barrangou R."/>
            <person name="Klaenhammer T.R."/>
            <person name="Caufield P.W."/>
            <person name="Cui Y."/>
            <person name="Zhang H."/>
            <person name="O'Toole P.W."/>
        </authorList>
    </citation>
    <scope>NUCLEOTIDE SEQUENCE [LARGE SCALE GENOMIC DNA]</scope>
    <source>
        <strain evidence="10 12">DSM 23908</strain>
    </source>
</reference>
<dbReference type="PATRIC" id="fig|1423751.3.peg.994"/>
<proteinExistence type="inferred from homology"/>
<dbReference type="GO" id="GO:0006817">
    <property type="term" value="P:phosphate ion transport"/>
    <property type="evidence" value="ECO:0007669"/>
    <property type="project" value="UniProtKB-KW"/>
</dbReference>
<dbReference type="InterPro" id="IPR026022">
    <property type="entry name" value="PhoU_dom"/>
</dbReference>
<keyword evidence="12" id="KW-1185">Reference proteome</keyword>
<dbReference type="PANTHER" id="PTHR42930">
    <property type="entry name" value="PHOSPHATE-SPECIFIC TRANSPORT SYSTEM ACCESSORY PROTEIN PHOU"/>
    <property type="match status" value="1"/>
</dbReference>
<evidence type="ECO:0000256" key="2">
    <source>
        <dbReference type="ARBA" id="ARBA00008107"/>
    </source>
</evidence>
<evidence type="ECO:0000256" key="3">
    <source>
        <dbReference type="ARBA" id="ARBA00011738"/>
    </source>
</evidence>
<comment type="similarity">
    <text evidence="2 7">Belongs to the PhoU family.</text>
</comment>
<comment type="subcellular location">
    <subcellularLocation>
        <location evidence="1 7">Cytoplasm</location>
    </subcellularLocation>
</comment>
<dbReference type="InterPro" id="IPR028366">
    <property type="entry name" value="PhoU"/>
</dbReference>
<evidence type="ECO:0000256" key="6">
    <source>
        <dbReference type="ARBA" id="ARBA00022592"/>
    </source>
</evidence>
<comment type="subunit">
    <text evidence="3 7">Homodimer.</text>
</comment>
<evidence type="ECO:0000313" key="10">
    <source>
        <dbReference type="EMBL" id="KRN10561.1"/>
    </source>
</evidence>
<dbReference type="InterPro" id="IPR038078">
    <property type="entry name" value="PhoU-like_sf"/>
</dbReference>
<dbReference type="PANTHER" id="PTHR42930:SF3">
    <property type="entry name" value="PHOSPHATE-SPECIFIC TRANSPORT SYSTEM ACCESSORY PROTEIN PHOU"/>
    <property type="match status" value="1"/>
</dbReference>
<reference evidence="9 11" key="1">
    <citation type="submission" date="2012-06" db="EMBL/GenBank/DDBJ databases">
        <title>Draft genome sequence of Lactobacillus gigeriorum CRBIP 24.85T, isolated from chicken crop.</title>
        <authorList>
            <person name="Cousin S."/>
            <person name="Ma L."/>
            <person name="Creno S."/>
            <person name="Clermont D."/>
            <person name="Loux V."/>
            <person name="Bizet C."/>
            <person name="Bouchier C."/>
        </authorList>
    </citation>
    <scope>NUCLEOTIDE SEQUENCE [LARGE SCALE GENOMIC DNA]</scope>
    <source>
        <strain evidence="11">CRBIP 24.85T</strain>
        <strain evidence="9">Type strain: CRBIP 24.85</strain>
    </source>
</reference>
<organism evidence="9 11">
    <name type="scientific">Lactobacillus gigeriorum DSM 23908 = CRBIP 24.85</name>
    <dbReference type="NCBI Taxonomy" id="1423751"/>
    <lineage>
        <taxon>Bacteria</taxon>
        <taxon>Bacillati</taxon>
        <taxon>Bacillota</taxon>
        <taxon>Bacilli</taxon>
        <taxon>Lactobacillales</taxon>
        <taxon>Lactobacillaceae</taxon>
        <taxon>Lactobacillus</taxon>
    </lineage>
</organism>
<keyword evidence="4 7" id="KW-0813">Transport</keyword>
<evidence type="ECO:0000256" key="7">
    <source>
        <dbReference type="PIRNR" id="PIRNR003107"/>
    </source>
</evidence>
<feature type="domain" description="PhoU" evidence="8">
    <location>
        <begin position="121"/>
        <end position="205"/>
    </location>
</feature>
<evidence type="ECO:0000256" key="1">
    <source>
        <dbReference type="ARBA" id="ARBA00004496"/>
    </source>
</evidence>
<dbReference type="Pfam" id="PF01895">
    <property type="entry name" value="PhoU"/>
    <property type="match status" value="2"/>
</dbReference>
<comment type="function">
    <text evidence="7">Plays a role in the regulation of phosphate uptake.</text>
</comment>
<comment type="caution">
    <text evidence="9">The sequence shown here is derived from an EMBL/GenBank/DDBJ whole genome shotgun (WGS) entry which is preliminary data.</text>
</comment>
<keyword evidence="6 7" id="KW-0592">Phosphate transport</keyword>
<dbReference type="RefSeq" id="WP_008473141.1">
    <property type="nucleotide sequence ID" value="NZ_AYZO01000029.1"/>
</dbReference>
<dbReference type="NCBIfam" id="TIGR02135">
    <property type="entry name" value="phoU_full"/>
    <property type="match status" value="1"/>
</dbReference>
<name>I7J2S0_9LACO</name>
<dbReference type="SUPFAM" id="SSF109755">
    <property type="entry name" value="PhoU-like"/>
    <property type="match status" value="1"/>
</dbReference>
<dbReference type="EMBL" id="CAKC01000045">
    <property type="protein sequence ID" value="CCI87032.1"/>
    <property type="molecule type" value="Genomic_DNA"/>
</dbReference>
<dbReference type="AlphaFoldDB" id="I7J2S0"/>
<evidence type="ECO:0000256" key="4">
    <source>
        <dbReference type="ARBA" id="ARBA00022448"/>
    </source>
</evidence>
<evidence type="ECO:0000256" key="5">
    <source>
        <dbReference type="ARBA" id="ARBA00022490"/>
    </source>
</evidence>
<sequence length="254" mass="29004">MRTLFADEMKRLNLRFGEMGINTSEQIYRASKSYAEHDKELAKKVIEGDSRINDEEISLENEALELMALQQPMAGDFRRIITALKASSDLERVGDYAASIARETIRVKGNERIPEVEEKISEITVVVRNMMENFLDAYARDDIELAKKTAKMDLEVDLMYYQTQKLILGAMQRQTSIAVAALSYLSVVRDLERIGDHIVNLAEWVVYRRDGKLVELNPGKIDRDIVEKVNDGEKLDSSEKKMLKEAEEAAQLNQ</sequence>
<feature type="domain" description="PhoU" evidence="8">
    <location>
        <begin position="18"/>
        <end position="103"/>
    </location>
</feature>
<dbReference type="FunFam" id="1.20.58.220:FF:000004">
    <property type="entry name" value="Phosphate-specific transport system accessory protein PhoU"/>
    <property type="match status" value="1"/>
</dbReference>
<evidence type="ECO:0000313" key="9">
    <source>
        <dbReference type="EMBL" id="CCI87032.1"/>
    </source>
</evidence>
<dbReference type="Gene3D" id="1.20.58.220">
    <property type="entry name" value="Phosphate transport system protein phou homolog 2, domain 2"/>
    <property type="match status" value="1"/>
</dbReference>
<dbReference type="Proteomes" id="UP000009326">
    <property type="component" value="Unassembled WGS sequence"/>
</dbReference>
<dbReference type="OrthoDB" id="9814256at2"/>
<dbReference type="GO" id="GO:0030643">
    <property type="term" value="P:intracellular phosphate ion homeostasis"/>
    <property type="evidence" value="ECO:0007669"/>
    <property type="project" value="InterPro"/>
</dbReference>
<dbReference type="STRING" id="1423751.FC38_GL000959"/>
<dbReference type="GO" id="GO:0045936">
    <property type="term" value="P:negative regulation of phosphate metabolic process"/>
    <property type="evidence" value="ECO:0007669"/>
    <property type="project" value="InterPro"/>
</dbReference>
<evidence type="ECO:0000313" key="12">
    <source>
        <dbReference type="Proteomes" id="UP000051521"/>
    </source>
</evidence>
<evidence type="ECO:0000259" key="8">
    <source>
        <dbReference type="Pfam" id="PF01895"/>
    </source>
</evidence>
<dbReference type="EMBL" id="AYZO01000029">
    <property type="protein sequence ID" value="KRN10561.1"/>
    <property type="molecule type" value="Genomic_DNA"/>
</dbReference>
<keyword evidence="5 7" id="KW-0963">Cytoplasm</keyword>
<dbReference type="PIRSF" id="PIRSF003107">
    <property type="entry name" value="PhoU"/>
    <property type="match status" value="1"/>
</dbReference>
<gene>
    <name evidence="9" type="ORF">BN52_02025</name>
    <name evidence="10" type="ORF">FC38_GL000959</name>
</gene>
<evidence type="ECO:0000313" key="11">
    <source>
        <dbReference type="Proteomes" id="UP000009326"/>
    </source>
</evidence>